<reference evidence="3 4" key="1">
    <citation type="journal article" date="2019" name="Sci. Rep.">
        <title>Comparative genomics of chytrid fungi reveal insights into the obligate biotrophic and pathogenic lifestyle of Synchytrium endobioticum.</title>
        <authorList>
            <person name="van de Vossenberg B.T.L.H."/>
            <person name="Warris S."/>
            <person name="Nguyen H.D.T."/>
            <person name="van Gent-Pelzer M.P.E."/>
            <person name="Joly D.L."/>
            <person name="van de Geest H.C."/>
            <person name="Bonants P.J.M."/>
            <person name="Smith D.S."/>
            <person name="Levesque C.A."/>
            <person name="van der Lee T.A.J."/>
        </authorList>
    </citation>
    <scope>NUCLEOTIDE SEQUENCE [LARGE SCALE GENOMIC DNA]</scope>
    <source>
        <strain evidence="3 4">CBS 675.73</strain>
    </source>
</reference>
<protein>
    <submittedName>
        <fullName evidence="3">Uncharacterized protein</fullName>
    </submittedName>
</protein>
<keyword evidence="4" id="KW-1185">Reference proteome</keyword>
<accession>A0A507FE12</accession>
<dbReference type="GO" id="GO:0016020">
    <property type="term" value="C:membrane"/>
    <property type="evidence" value="ECO:0007669"/>
    <property type="project" value="TreeGrafter"/>
</dbReference>
<evidence type="ECO:0000313" key="4">
    <source>
        <dbReference type="Proteomes" id="UP000320333"/>
    </source>
</evidence>
<feature type="transmembrane region" description="Helical" evidence="2">
    <location>
        <begin position="945"/>
        <end position="965"/>
    </location>
</feature>
<dbReference type="OrthoDB" id="419711at2759"/>
<keyword evidence="2" id="KW-0472">Membrane</keyword>
<organism evidence="3 4">
    <name type="scientific">Chytriomyces confervae</name>
    <dbReference type="NCBI Taxonomy" id="246404"/>
    <lineage>
        <taxon>Eukaryota</taxon>
        <taxon>Fungi</taxon>
        <taxon>Fungi incertae sedis</taxon>
        <taxon>Chytridiomycota</taxon>
        <taxon>Chytridiomycota incertae sedis</taxon>
        <taxon>Chytridiomycetes</taxon>
        <taxon>Chytridiales</taxon>
        <taxon>Chytriomycetaceae</taxon>
        <taxon>Chytriomyces</taxon>
    </lineage>
</organism>
<dbReference type="Proteomes" id="UP000320333">
    <property type="component" value="Unassembled WGS sequence"/>
</dbReference>
<dbReference type="AlphaFoldDB" id="A0A507FE12"/>
<dbReference type="STRING" id="246404.A0A507FE12"/>
<sequence>MTILSRTGAAEAGVDAVWGSGFIVWGIFAKIKHWSLNQASEYRPRNLQSQTYDTDAYERSRYARRRIGTAWSGQVYDRSTTPAHMNAARLTVIKQRICVIPGDAGAVIKRELQKQLAMSKFQSAVIILVALSAVAVVATAAARFTSPAKTPKEADRRNSKRKLSNRETRAPPEESQALPPAETADIIYLPQPVFIRSDHIPSFNENPFSEIPIHIPVPIFQNTQGYALSQTGANETSDCITDALVSGPAGATQQPHQGTFSEVSATESCGGSVNILYSLDHDVAQVSKIHILLTSCGPSQIRQIQYAAAVITPTPMHNTTAKTAPMRITTPKNDIHVHQNLETVQPQIVCYSPDKHELSEASKFTDVRFSSGPNQVRQIAYAFVDVQQKSASTETVVTKAAAPKSAPQEERFSLSRHEIEATRPIISGPSGIRQIPFAPSSPAAVPAIKSQPISSIVPVKSTDVPLFALSSSDFDISQIYITDMLATGPLSIRQIPYASESVPSKTAIQVPVATCNSNAVEKTAEKKKDEKKEEKKEGKKEAKKEAKKEEKKEAKIEAKEKEKKEDKKEEKKEEKKEDKCVAKVEKAEAKAVAQTSSGPMKSAAIVEQPLSSTGNVVASKMVAPKLEKACAMASQPQSHTESMVPEPVHSASHSSAVFIPVSPDLSAGSSRPVFLGSDPAEVHYAFSHTNSRSNRSHGTGLNPYAAAWEPSSVASVKGLNPFAPIFQPTASKAFDGGYETLNSGLNKMQRPQYPNEMEKVAAPAADAIVPKFASFTPNAQEEANAATPTFLSDANQPTQTSPSLTSTAPMHLPSFLHPGTLDAETTVTSVHVSPVTLLRIRTLLALYACICLFGEMYIVRNNLGIYFTDWSWLGVVIYLTTAAYNSYIYTSQPDALEKLESRSSWLKYLNWLLYALPATYAYIVSLVFWTLLVTYLLSGVGPMEMWTSISLHAGNSLIMLTELVLGRVPMAYQLIFPVIFIALLYLAESFVYHASSGGWVYPFLDTTIPFAWAFYVALVIAFSAGFCLVTAIHNGRDRRRARLGLKPKVMHDVTRFAEVYTLPKS</sequence>
<feature type="transmembrane region" description="Helical" evidence="2">
    <location>
        <begin position="911"/>
        <end position="933"/>
    </location>
</feature>
<evidence type="ECO:0000313" key="3">
    <source>
        <dbReference type="EMBL" id="TPX73830.1"/>
    </source>
</evidence>
<feature type="region of interest" description="Disordered" evidence="1">
    <location>
        <begin position="145"/>
        <end position="181"/>
    </location>
</feature>
<feature type="transmembrane region" description="Helical" evidence="2">
    <location>
        <begin position="1012"/>
        <end position="1032"/>
    </location>
</feature>
<evidence type="ECO:0000256" key="1">
    <source>
        <dbReference type="SAM" id="MobiDB-lite"/>
    </source>
</evidence>
<feature type="transmembrane region" description="Helical" evidence="2">
    <location>
        <begin position="972"/>
        <end position="992"/>
    </location>
</feature>
<keyword evidence="2" id="KW-0812">Transmembrane</keyword>
<feature type="compositionally biased region" description="Basic and acidic residues" evidence="1">
    <location>
        <begin position="522"/>
        <end position="582"/>
    </location>
</feature>
<gene>
    <name evidence="3" type="ORF">CcCBS67573_g04901</name>
</gene>
<dbReference type="EMBL" id="QEAP01000162">
    <property type="protein sequence ID" value="TPX73830.1"/>
    <property type="molecule type" value="Genomic_DNA"/>
</dbReference>
<comment type="caution">
    <text evidence="3">The sequence shown here is derived from an EMBL/GenBank/DDBJ whole genome shotgun (WGS) entry which is preliminary data.</text>
</comment>
<dbReference type="PANTHER" id="PTHR12242">
    <property type="entry name" value="OS02G0130600 PROTEIN-RELATED"/>
    <property type="match status" value="1"/>
</dbReference>
<feature type="transmembrane region" description="Helical" evidence="2">
    <location>
        <begin position="870"/>
        <end position="890"/>
    </location>
</feature>
<feature type="region of interest" description="Disordered" evidence="1">
    <location>
        <begin position="521"/>
        <end position="582"/>
    </location>
</feature>
<keyword evidence="2" id="KW-1133">Transmembrane helix</keyword>
<evidence type="ECO:0000256" key="2">
    <source>
        <dbReference type="SAM" id="Phobius"/>
    </source>
</evidence>
<name>A0A507FE12_9FUNG</name>
<proteinExistence type="predicted"/>
<feature type="transmembrane region" description="Helical" evidence="2">
    <location>
        <begin position="121"/>
        <end position="142"/>
    </location>
</feature>